<keyword evidence="3" id="KW-1185">Reference proteome</keyword>
<sequence length="477" mass="52618">MMEKVLLLFVFVVSFSYGLGLINYACSDDTTCPNQATCSKEGYESCDKGKCKCPTGHIYTGGICKRKLAYNEDCSDTAKTYCDPASFRCLSSKCACISSLYEIDPSDNTKCVRKDRKNIGETCTSNTVCRYGNGKTYATCDSSTKKCTCGIYKANSNSECVKRNYDETCSSSLACLTGVCTGGRCSCLTTSKWDASKSQCSFYQYNDDCSSGKVCDLSKGLVCTSNTCKCPSNKKWDSSNSRCIYYQHQDDCTSPKICDSTMGLICTNKEVTERLALRSYYVKVAYLVYLMVPAGVVPPRKWFGIRHFPFADSVNWHGESCDTNKKCDLNKGLGCNSGTNKCDCSAGKRMWDAAEKSCRRARWRESCETADCESSINLICTNKKCECRTNYNGHASVRISYWDGVSAKTVQSSTSSNVCVYKDSVLNVKDGQECNYQSNFLSLSLKLCDTGLTCKVNACPKTTTLMKSVCVKGSYNN</sequence>
<evidence type="ECO:0000313" key="2">
    <source>
        <dbReference type="EMBL" id="CAD5120560.1"/>
    </source>
</evidence>
<keyword evidence="1" id="KW-0732">Signal</keyword>
<reference evidence="2 3" key="1">
    <citation type="submission" date="2020-08" db="EMBL/GenBank/DDBJ databases">
        <authorList>
            <person name="Hejnol A."/>
        </authorList>
    </citation>
    <scope>NUCLEOTIDE SEQUENCE [LARGE SCALE GENOMIC DNA]</scope>
</reference>
<feature type="chain" id="PRO_5029474561" evidence="1">
    <location>
        <begin position="21"/>
        <end position="477"/>
    </location>
</feature>
<protein>
    <submittedName>
        <fullName evidence="2">DgyrCDS9126</fullName>
    </submittedName>
</protein>
<gene>
    <name evidence="2" type="ORF">DGYR_LOCUS8641</name>
</gene>
<proteinExistence type="predicted"/>
<evidence type="ECO:0000256" key="1">
    <source>
        <dbReference type="SAM" id="SignalP"/>
    </source>
</evidence>
<dbReference type="EMBL" id="CAJFCJ010000012">
    <property type="protein sequence ID" value="CAD5120560.1"/>
    <property type="molecule type" value="Genomic_DNA"/>
</dbReference>
<evidence type="ECO:0000313" key="3">
    <source>
        <dbReference type="Proteomes" id="UP000549394"/>
    </source>
</evidence>
<feature type="signal peptide" evidence="1">
    <location>
        <begin position="1"/>
        <end position="20"/>
    </location>
</feature>
<dbReference type="Proteomes" id="UP000549394">
    <property type="component" value="Unassembled WGS sequence"/>
</dbReference>
<dbReference type="AlphaFoldDB" id="A0A7I8VXL8"/>
<comment type="caution">
    <text evidence="2">The sequence shown here is derived from an EMBL/GenBank/DDBJ whole genome shotgun (WGS) entry which is preliminary data.</text>
</comment>
<dbReference type="OrthoDB" id="10013920at2759"/>
<accession>A0A7I8VXL8</accession>
<name>A0A7I8VXL8_9ANNE</name>
<organism evidence="2 3">
    <name type="scientific">Dimorphilus gyrociliatus</name>
    <dbReference type="NCBI Taxonomy" id="2664684"/>
    <lineage>
        <taxon>Eukaryota</taxon>
        <taxon>Metazoa</taxon>
        <taxon>Spiralia</taxon>
        <taxon>Lophotrochozoa</taxon>
        <taxon>Annelida</taxon>
        <taxon>Polychaeta</taxon>
        <taxon>Polychaeta incertae sedis</taxon>
        <taxon>Dinophilidae</taxon>
        <taxon>Dimorphilus</taxon>
    </lineage>
</organism>